<accession>A0A4U7B1G9</accession>
<dbReference type="AlphaFoldDB" id="A0A4U7B1G9"/>
<reference evidence="2 3" key="1">
    <citation type="submission" date="2018-02" db="EMBL/GenBank/DDBJ databases">
        <title>Draft genome sequences of Elsinoe sp., causing black scab on jojoba.</title>
        <authorList>
            <person name="Stodart B."/>
            <person name="Jeffress S."/>
            <person name="Ash G."/>
            <person name="Arun Chinnappa K."/>
        </authorList>
    </citation>
    <scope>NUCLEOTIDE SEQUENCE [LARGE SCALE GENOMIC DNA]</scope>
    <source>
        <strain evidence="2 3">Hillstone_2</strain>
    </source>
</reference>
<evidence type="ECO:0000313" key="2">
    <source>
        <dbReference type="EMBL" id="TKX25038.1"/>
    </source>
</evidence>
<feature type="region of interest" description="Disordered" evidence="1">
    <location>
        <begin position="420"/>
        <end position="572"/>
    </location>
</feature>
<comment type="caution">
    <text evidence="2">The sequence shown here is derived from an EMBL/GenBank/DDBJ whole genome shotgun (WGS) entry which is preliminary data.</text>
</comment>
<organism evidence="2 3">
    <name type="scientific">Elsinoe australis</name>
    <dbReference type="NCBI Taxonomy" id="40998"/>
    <lineage>
        <taxon>Eukaryota</taxon>
        <taxon>Fungi</taxon>
        <taxon>Dikarya</taxon>
        <taxon>Ascomycota</taxon>
        <taxon>Pezizomycotina</taxon>
        <taxon>Dothideomycetes</taxon>
        <taxon>Dothideomycetidae</taxon>
        <taxon>Myriangiales</taxon>
        <taxon>Elsinoaceae</taxon>
        <taxon>Elsinoe</taxon>
    </lineage>
</organism>
<evidence type="ECO:0000313" key="3">
    <source>
        <dbReference type="Proteomes" id="UP000308133"/>
    </source>
</evidence>
<dbReference type="Proteomes" id="UP000308133">
    <property type="component" value="Unassembled WGS sequence"/>
</dbReference>
<name>A0A4U7B1G9_9PEZI</name>
<feature type="compositionally biased region" description="Polar residues" evidence="1">
    <location>
        <begin position="377"/>
        <end position="390"/>
    </location>
</feature>
<gene>
    <name evidence="2" type="ORF">C1H76_2694</name>
</gene>
<feature type="region of interest" description="Disordered" evidence="1">
    <location>
        <begin position="372"/>
        <end position="393"/>
    </location>
</feature>
<proteinExistence type="predicted"/>
<feature type="compositionally biased region" description="Polar residues" evidence="1">
    <location>
        <begin position="533"/>
        <end position="548"/>
    </location>
</feature>
<feature type="compositionally biased region" description="Polar residues" evidence="1">
    <location>
        <begin position="486"/>
        <end position="497"/>
    </location>
</feature>
<protein>
    <submittedName>
        <fullName evidence="2">Uncharacterized protein</fullName>
    </submittedName>
</protein>
<feature type="compositionally biased region" description="Acidic residues" evidence="1">
    <location>
        <begin position="464"/>
        <end position="482"/>
    </location>
</feature>
<sequence length="621" mass="68873">MQTHKQDPDEVDRELESDATRINNEILQDQEGAIQTSDLEIDKDDLDFRLRLTSEWDEAIAGDPRNVVTKEFVKFMDTRNEQQRLDLVATWIRNLKTVRRNSRLIHSFLTIVVNSSNVPSNGCSAVWARESKILGFDLLPNSQAWEDVVPEDPLGRLLLRPFAVLVEKWSLDFYAHYKLNTYLSTASQKRLSMIAKSVTLQQAVIILNQLAWLRRDTWLDRPRDSIFDGVVTSSQYCTTSHILSSSSNHRAWTQYRTSIEAEIPVTTLARYGIQKDRHGLLVVHPPTNGEGLPPLSDRERKTLQIFVKGFKPDNAEPSGPTRLVAIAASSNGGAQSPQNGANPKSRLLAQAAGDVISRSPQQRSEAQAANGLLHLRSTPSPRKTSITSPTPAGALDYLGQQELIEPRAANALLNMKDTSAATASSSSSQFRSSFGSGNDEQGAPHGSHGANQAQTELGSRDTSSDVEEPIPEEEEEVNDRDDGETNHSGNEESTTSRSDTEMQEDESNSSEEPSPPRPSGFLRLEEQEAAAAKSSQRLTRRQASSTARVQAKLEKPKPKLPSIKLPPSKRPVKHAVRTFGKGVARLTADQRRRRDTCIEKIEAILDEHMFDLDVEAQLKIG</sequence>
<feature type="compositionally biased region" description="Low complexity" evidence="1">
    <location>
        <begin position="420"/>
        <end position="437"/>
    </location>
</feature>
<evidence type="ECO:0000256" key="1">
    <source>
        <dbReference type="SAM" id="MobiDB-lite"/>
    </source>
</evidence>
<dbReference type="EMBL" id="PTQR01000033">
    <property type="protein sequence ID" value="TKX25038.1"/>
    <property type="molecule type" value="Genomic_DNA"/>
</dbReference>